<evidence type="ECO:0000313" key="13">
    <source>
        <dbReference type="Proteomes" id="UP000285120"/>
    </source>
</evidence>
<dbReference type="InterPro" id="IPR011053">
    <property type="entry name" value="Single_hybrid_motif"/>
</dbReference>
<dbReference type="PROSITE" id="PS51826">
    <property type="entry name" value="PSBD"/>
    <property type="match status" value="1"/>
</dbReference>
<dbReference type="InterPro" id="IPR000089">
    <property type="entry name" value="Biotin_lipoyl"/>
</dbReference>
<keyword evidence="6 8" id="KW-0012">Acyltransferase</keyword>
<dbReference type="AlphaFoldDB" id="A0A419V3F7"/>
<dbReference type="InterPro" id="IPR023213">
    <property type="entry name" value="CAT-like_dom_sf"/>
</dbReference>
<dbReference type="GO" id="GO:0005737">
    <property type="term" value="C:cytoplasm"/>
    <property type="evidence" value="ECO:0007669"/>
    <property type="project" value="TreeGrafter"/>
</dbReference>
<evidence type="ECO:0000256" key="8">
    <source>
        <dbReference type="RuleBase" id="RU003423"/>
    </source>
</evidence>
<dbReference type="FunFam" id="2.40.50.100:FF:000023">
    <property type="entry name" value="Dihydrolipoamide acetyltransferase component of pyruvate dehydrogenase complex"/>
    <property type="match status" value="1"/>
</dbReference>
<feature type="region of interest" description="Disordered" evidence="9">
    <location>
        <begin position="82"/>
        <end position="107"/>
    </location>
</feature>
<evidence type="ECO:0000256" key="3">
    <source>
        <dbReference type="ARBA" id="ARBA00022679"/>
    </source>
</evidence>
<dbReference type="GO" id="GO:0031405">
    <property type="term" value="F:lipoic acid binding"/>
    <property type="evidence" value="ECO:0007669"/>
    <property type="project" value="TreeGrafter"/>
</dbReference>
<dbReference type="Gene3D" id="3.30.559.10">
    <property type="entry name" value="Chloramphenicol acetyltransferase-like domain"/>
    <property type="match status" value="1"/>
</dbReference>
<dbReference type="FunFam" id="3.30.559.10:FF:000007">
    <property type="entry name" value="Dihydrolipoamide acetyltransferase component of pyruvate dehydrogenase complex"/>
    <property type="match status" value="1"/>
</dbReference>
<dbReference type="RefSeq" id="WP_120193331.1">
    <property type="nucleotide sequence ID" value="NZ_RAPK01000009.1"/>
</dbReference>
<dbReference type="PROSITE" id="PS00189">
    <property type="entry name" value="LIPOYL"/>
    <property type="match status" value="1"/>
</dbReference>
<dbReference type="InterPro" id="IPR036625">
    <property type="entry name" value="E3-bd_dom_sf"/>
</dbReference>
<dbReference type="OrthoDB" id="9805770at2"/>
<dbReference type="Pfam" id="PF00198">
    <property type="entry name" value="2-oxoacid_dh"/>
    <property type="match status" value="1"/>
</dbReference>
<dbReference type="PROSITE" id="PS50968">
    <property type="entry name" value="BIOTINYL_LIPOYL"/>
    <property type="match status" value="1"/>
</dbReference>
<keyword evidence="3 8" id="KW-0808">Transferase</keyword>
<evidence type="ECO:0000256" key="7">
    <source>
        <dbReference type="ARBA" id="ARBA00048370"/>
    </source>
</evidence>
<evidence type="ECO:0000313" key="12">
    <source>
        <dbReference type="EMBL" id="RKD72941.1"/>
    </source>
</evidence>
<keyword evidence="5 8" id="KW-0450">Lipoyl</keyword>
<evidence type="ECO:0000259" key="10">
    <source>
        <dbReference type="PROSITE" id="PS50968"/>
    </source>
</evidence>
<dbReference type="InterPro" id="IPR001078">
    <property type="entry name" value="2-oxoacid_DH_actylTfrase"/>
</dbReference>
<feature type="domain" description="Peripheral subunit-binding (PSBD)" evidence="11">
    <location>
        <begin position="112"/>
        <end position="149"/>
    </location>
</feature>
<dbReference type="EMBL" id="RAPK01000009">
    <property type="protein sequence ID" value="RKD72941.1"/>
    <property type="molecule type" value="Genomic_DNA"/>
</dbReference>
<dbReference type="SUPFAM" id="SSF51230">
    <property type="entry name" value="Single hybrid motif"/>
    <property type="match status" value="1"/>
</dbReference>
<dbReference type="Pfam" id="PF02817">
    <property type="entry name" value="E3_binding"/>
    <property type="match status" value="1"/>
</dbReference>
<keyword evidence="13" id="KW-1185">Reference proteome</keyword>
<dbReference type="InterPro" id="IPR050743">
    <property type="entry name" value="2-oxoacid_DH_E2_comp"/>
</dbReference>
<organism evidence="12 13">
    <name type="scientific">Sinobaca qinghaiensis</name>
    <dbReference type="NCBI Taxonomy" id="342944"/>
    <lineage>
        <taxon>Bacteria</taxon>
        <taxon>Bacillati</taxon>
        <taxon>Bacillota</taxon>
        <taxon>Bacilli</taxon>
        <taxon>Bacillales</taxon>
        <taxon>Sporolactobacillaceae</taxon>
        <taxon>Sinobaca</taxon>
    </lineage>
</organism>
<comment type="catalytic activity">
    <reaction evidence="7">
        <text>N(6)-[(R)-dihydrolipoyl]-L-lysyl-[protein] + acetyl-CoA = N(6)-[(R)-S(8)-acetyldihydrolipoyl]-L-lysyl-[protein] + CoA</text>
        <dbReference type="Rhea" id="RHEA:17017"/>
        <dbReference type="Rhea" id="RHEA-COMP:10475"/>
        <dbReference type="Rhea" id="RHEA-COMP:10478"/>
        <dbReference type="ChEBI" id="CHEBI:57287"/>
        <dbReference type="ChEBI" id="CHEBI:57288"/>
        <dbReference type="ChEBI" id="CHEBI:83100"/>
        <dbReference type="ChEBI" id="CHEBI:83111"/>
        <dbReference type="EC" id="2.3.1.12"/>
    </reaction>
</comment>
<dbReference type="CDD" id="cd06849">
    <property type="entry name" value="lipoyl_domain"/>
    <property type="match status" value="1"/>
</dbReference>
<comment type="similarity">
    <text evidence="2 8">Belongs to the 2-oxoacid dehydrogenase family.</text>
</comment>
<name>A0A419V3F7_9BACL</name>
<evidence type="ECO:0000256" key="9">
    <source>
        <dbReference type="SAM" id="MobiDB-lite"/>
    </source>
</evidence>
<feature type="domain" description="Lipoyl-binding" evidence="10">
    <location>
        <begin position="2"/>
        <end position="77"/>
    </location>
</feature>
<dbReference type="SUPFAM" id="SSF52777">
    <property type="entry name" value="CoA-dependent acyltransferases"/>
    <property type="match status" value="1"/>
</dbReference>
<protein>
    <recommendedName>
        <fullName evidence="8">Dihydrolipoamide acetyltransferase component of pyruvate dehydrogenase complex</fullName>
        <ecNumber evidence="8">2.3.1.-</ecNumber>
    </recommendedName>
</protein>
<reference evidence="12 13" key="1">
    <citation type="submission" date="2018-09" db="EMBL/GenBank/DDBJ databases">
        <title>Genomic Encyclopedia of Archaeal and Bacterial Type Strains, Phase II (KMG-II): from individual species to whole genera.</title>
        <authorList>
            <person name="Goeker M."/>
        </authorList>
    </citation>
    <scope>NUCLEOTIDE SEQUENCE [LARGE SCALE GENOMIC DNA]</scope>
    <source>
        <strain evidence="12 13">DSM 17008</strain>
    </source>
</reference>
<evidence type="ECO:0000256" key="5">
    <source>
        <dbReference type="ARBA" id="ARBA00022823"/>
    </source>
</evidence>
<accession>A0A419V3F7</accession>
<evidence type="ECO:0000256" key="6">
    <source>
        <dbReference type="ARBA" id="ARBA00023315"/>
    </source>
</evidence>
<dbReference type="PANTHER" id="PTHR43178:SF5">
    <property type="entry name" value="LIPOAMIDE ACYLTRANSFERASE COMPONENT OF BRANCHED-CHAIN ALPHA-KETO ACID DEHYDROGENASE COMPLEX, MITOCHONDRIAL"/>
    <property type="match status" value="1"/>
</dbReference>
<dbReference type="Gene3D" id="2.40.50.100">
    <property type="match status" value="1"/>
</dbReference>
<dbReference type="Pfam" id="PF00364">
    <property type="entry name" value="Biotin_lipoyl"/>
    <property type="match status" value="1"/>
</dbReference>
<comment type="cofactor">
    <cofactor evidence="1 8">
        <name>(R)-lipoate</name>
        <dbReference type="ChEBI" id="CHEBI:83088"/>
    </cofactor>
</comment>
<dbReference type="GO" id="GO:0004742">
    <property type="term" value="F:dihydrolipoyllysine-residue acetyltransferase activity"/>
    <property type="evidence" value="ECO:0007669"/>
    <property type="project" value="UniProtKB-EC"/>
</dbReference>
<proteinExistence type="inferred from homology"/>
<dbReference type="PANTHER" id="PTHR43178">
    <property type="entry name" value="DIHYDROLIPOAMIDE ACETYLTRANSFERASE COMPONENT OF PYRUVATE DEHYDROGENASE COMPLEX"/>
    <property type="match status" value="1"/>
</dbReference>
<dbReference type="InterPro" id="IPR004167">
    <property type="entry name" value="PSBD"/>
</dbReference>
<evidence type="ECO:0000256" key="1">
    <source>
        <dbReference type="ARBA" id="ARBA00001938"/>
    </source>
</evidence>
<feature type="region of interest" description="Disordered" evidence="9">
    <location>
        <begin position="131"/>
        <end position="176"/>
    </location>
</feature>
<sequence length="407" mass="43985">MAEKISMPQLGESVTEGTITKWLVQPGDKVKKYDPLAEVMTDKVNAEVPSMFDGTIQELVAKEDETVAVGELICYIEAEGAVSEEQDTKPDAPVEAGAVAEKTTDKAAGGNRYSPVVLKLAQQYQIDLSSLQGSGRNGRVTKKDVEAAQQNPSPKTTEQKLENKEQSAPAVKAAPEKTAAGDIEIPIAGVRKAIAANMSKSKSEIPHAWTMIEVDVTNLVNYRNSMKDAFKQAEGYPITFLPFFIQAAAESLKEFPALNAYWQGDKIIQKKDINISIAAATEEALYVPVIQHADEKNIKGLAKDVASISDKVKKGTLSGEDMRGGTFTVNNTGSFGSIQSAPIINQPQVAILSVESIVKRPVVMPGDMIAIRHMVNLCLSLDHRALDGLVCGRFLQSMKNKLEQISG</sequence>
<comment type="caution">
    <text evidence="12">The sequence shown here is derived from an EMBL/GenBank/DDBJ whole genome shotgun (WGS) entry which is preliminary data.</text>
</comment>
<dbReference type="Gene3D" id="4.10.320.10">
    <property type="entry name" value="E3-binding domain"/>
    <property type="match status" value="1"/>
</dbReference>
<dbReference type="EC" id="2.3.1.-" evidence="8"/>
<keyword evidence="4" id="KW-0677">Repeat</keyword>
<dbReference type="InterPro" id="IPR003016">
    <property type="entry name" value="2-oxoA_DH_lipoyl-BS"/>
</dbReference>
<dbReference type="Proteomes" id="UP000285120">
    <property type="component" value="Unassembled WGS sequence"/>
</dbReference>
<evidence type="ECO:0000259" key="11">
    <source>
        <dbReference type="PROSITE" id="PS51826"/>
    </source>
</evidence>
<dbReference type="SUPFAM" id="SSF47005">
    <property type="entry name" value="Peripheral subunit-binding domain of 2-oxo acid dehydrogenase complex"/>
    <property type="match status" value="1"/>
</dbReference>
<gene>
    <name evidence="12" type="ORF">ATL39_2138</name>
</gene>
<evidence type="ECO:0000256" key="2">
    <source>
        <dbReference type="ARBA" id="ARBA00007317"/>
    </source>
</evidence>
<evidence type="ECO:0000256" key="4">
    <source>
        <dbReference type="ARBA" id="ARBA00022737"/>
    </source>
</evidence>